<dbReference type="RefSeq" id="WP_127150266.1">
    <property type="nucleotide sequence ID" value="NZ_CP029042.1"/>
</dbReference>
<dbReference type="EMBL" id="CP029042">
    <property type="protein sequence ID" value="AZS71181.1"/>
    <property type="molecule type" value="Genomic_DNA"/>
</dbReference>
<reference evidence="2 3" key="1">
    <citation type="submission" date="2018-04" db="EMBL/GenBank/DDBJ databases">
        <title>Complete genome sequences of Streptomyces lydicus strain WYEC and characterization of antagonistic properties of biological control agents.</title>
        <authorList>
            <person name="Mariita R.M."/>
            <person name="Sello J.K."/>
        </authorList>
    </citation>
    <scope>NUCLEOTIDE SEQUENCE [LARGE SCALE GENOMIC DNA]</scope>
    <source>
        <strain evidence="2 3">WYEC 108</strain>
    </source>
</reference>
<dbReference type="AlphaFoldDB" id="A0A3Q9K449"/>
<evidence type="ECO:0000313" key="3">
    <source>
        <dbReference type="Proteomes" id="UP000275579"/>
    </source>
</evidence>
<feature type="region of interest" description="Disordered" evidence="1">
    <location>
        <begin position="44"/>
        <end position="72"/>
    </location>
</feature>
<dbReference type="Proteomes" id="UP000275579">
    <property type="component" value="Chromosome"/>
</dbReference>
<sequence>MANGNAGAPGGGVGAAVSLSLPGLQPTPVEGCAVCGDLAVQRREARERGDLSAATDANVRLRNHRDHVGNRP</sequence>
<name>A0A3Q9K449_9ACTN</name>
<protein>
    <submittedName>
        <fullName evidence="2">Uncharacterized protein</fullName>
    </submittedName>
</protein>
<evidence type="ECO:0000256" key="1">
    <source>
        <dbReference type="SAM" id="MobiDB-lite"/>
    </source>
</evidence>
<accession>A0A3Q9K449</accession>
<gene>
    <name evidence="2" type="ORF">DDE74_09680</name>
</gene>
<proteinExistence type="predicted"/>
<organism evidence="2 3">
    <name type="scientific">Streptomyces lydicus</name>
    <dbReference type="NCBI Taxonomy" id="47763"/>
    <lineage>
        <taxon>Bacteria</taxon>
        <taxon>Bacillati</taxon>
        <taxon>Actinomycetota</taxon>
        <taxon>Actinomycetes</taxon>
        <taxon>Kitasatosporales</taxon>
        <taxon>Streptomycetaceae</taxon>
        <taxon>Streptomyces</taxon>
    </lineage>
</organism>
<feature type="region of interest" description="Disordered" evidence="1">
    <location>
        <begin position="1"/>
        <end position="22"/>
    </location>
</feature>
<evidence type="ECO:0000313" key="2">
    <source>
        <dbReference type="EMBL" id="AZS71181.1"/>
    </source>
</evidence>